<comment type="similarity">
    <text evidence="6">Belongs to the methyl-accepting chemotaxis (MCP) protein family.</text>
</comment>
<dbReference type="RefSeq" id="WP_055464474.1">
    <property type="nucleotide sequence ID" value="NZ_CYHG01000016.1"/>
</dbReference>
<feature type="transmembrane region" description="Helical" evidence="8">
    <location>
        <begin position="12"/>
        <end position="32"/>
    </location>
</feature>
<feature type="transmembrane region" description="Helical" evidence="8">
    <location>
        <begin position="185"/>
        <end position="204"/>
    </location>
</feature>
<dbReference type="GO" id="GO:0016020">
    <property type="term" value="C:membrane"/>
    <property type="evidence" value="ECO:0007669"/>
    <property type="project" value="UniProtKB-SubCell"/>
</dbReference>
<feature type="domain" description="HAMP" evidence="10">
    <location>
        <begin position="206"/>
        <end position="260"/>
    </location>
</feature>
<dbReference type="InterPro" id="IPR004089">
    <property type="entry name" value="MCPsignal_dom"/>
</dbReference>
<reference evidence="12" key="1">
    <citation type="submission" date="2015-08" db="EMBL/GenBank/DDBJ databases">
        <authorList>
            <person name="Varghese N."/>
        </authorList>
    </citation>
    <scope>NUCLEOTIDE SEQUENCE [LARGE SCALE GENOMIC DNA]</scope>
    <source>
        <strain evidence="12">JCM 18476</strain>
    </source>
</reference>
<evidence type="ECO:0000256" key="3">
    <source>
        <dbReference type="ARBA" id="ARBA00022989"/>
    </source>
</evidence>
<dbReference type="EMBL" id="CYHG01000016">
    <property type="protein sequence ID" value="CUB06224.1"/>
    <property type="molecule type" value="Genomic_DNA"/>
</dbReference>
<dbReference type="OrthoDB" id="2489132at2"/>
<dbReference type="SUPFAM" id="SSF58104">
    <property type="entry name" value="Methyl-accepting chemotaxis protein (MCP) signaling domain"/>
    <property type="match status" value="1"/>
</dbReference>
<name>A0A0K6IT37_9GAMM</name>
<dbReference type="SMART" id="SM00304">
    <property type="entry name" value="HAMP"/>
    <property type="match status" value="2"/>
</dbReference>
<evidence type="ECO:0000256" key="5">
    <source>
        <dbReference type="ARBA" id="ARBA00023224"/>
    </source>
</evidence>
<evidence type="ECO:0000256" key="7">
    <source>
        <dbReference type="PROSITE-ProRule" id="PRU00284"/>
    </source>
</evidence>
<dbReference type="Gene3D" id="1.10.287.950">
    <property type="entry name" value="Methyl-accepting chemotaxis protein"/>
    <property type="match status" value="1"/>
</dbReference>
<dbReference type="InterPro" id="IPR003660">
    <property type="entry name" value="HAMP_dom"/>
</dbReference>
<dbReference type="PANTHER" id="PTHR32089:SF119">
    <property type="entry name" value="METHYL-ACCEPTING CHEMOTAXIS PROTEIN CTPL"/>
    <property type="match status" value="1"/>
</dbReference>
<dbReference type="GO" id="GO:0006935">
    <property type="term" value="P:chemotaxis"/>
    <property type="evidence" value="ECO:0007669"/>
    <property type="project" value="InterPro"/>
</dbReference>
<proteinExistence type="inferred from homology"/>
<dbReference type="FunFam" id="1.10.287.950:FF:000001">
    <property type="entry name" value="Methyl-accepting chemotaxis sensory transducer"/>
    <property type="match status" value="1"/>
</dbReference>
<evidence type="ECO:0000313" key="11">
    <source>
        <dbReference type="EMBL" id="CUB06224.1"/>
    </source>
</evidence>
<evidence type="ECO:0000259" key="10">
    <source>
        <dbReference type="PROSITE" id="PS50885"/>
    </source>
</evidence>
<dbReference type="Pfam" id="PF00015">
    <property type="entry name" value="MCPsignal"/>
    <property type="match status" value="1"/>
</dbReference>
<evidence type="ECO:0000256" key="6">
    <source>
        <dbReference type="ARBA" id="ARBA00029447"/>
    </source>
</evidence>
<keyword evidence="12" id="KW-1185">Reference proteome</keyword>
<keyword evidence="5 7" id="KW-0807">Transducer</keyword>
<dbReference type="AlphaFoldDB" id="A0A0K6IT37"/>
<dbReference type="STRING" id="1137284.GCA_001418205_03461"/>
<keyword evidence="2 8" id="KW-0812">Transmembrane</keyword>
<organism evidence="11 12">
    <name type="scientific">Marinomonas fungiae</name>
    <dbReference type="NCBI Taxonomy" id="1137284"/>
    <lineage>
        <taxon>Bacteria</taxon>
        <taxon>Pseudomonadati</taxon>
        <taxon>Pseudomonadota</taxon>
        <taxon>Gammaproteobacteria</taxon>
        <taxon>Oceanospirillales</taxon>
        <taxon>Oceanospirillaceae</taxon>
        <taxon>Marinomonas</taxon>
    </lineage>
</organism>
<dbReference type="Proteomes" id="UP000182769">
    <property type="component" value="Unassembled WGS sequence"/>
</dbReference>
<evidence type="ECO:0000313" key="12">
    <source>
        <dbReference type="Proteomes" id="UP000182769"/>
    </source>
</evidence>
<dbReference type="PANTHER" id="PTHR32089">
    <property type="entry name" value="METHYL-ACCEPTING CHEMOTAXIS PROTEIN MCPB"/>
    <property type="match status" value="1"/>
</dbReference>
<evidence type="ECO:0000256" key="8">
    <source>
        <dbReference type="SAM" id="Phobius"/>
    </source>
</evidence>
<dbReference type="InterPro" id="IPR004090">
    <property type="entry name" value="Chemotax_Me-accpt_rcpt"/>
</dbReference>
<dbReference type="Pfam" id="PF00672">
    <property type="entry name" value="HAMP"/>
    <property type="match status" value="1"/>
</dbReference>
<comment type="subcellular location">
    <subcellularLocation>
        <location evidence="1">Membrane</location>
        <topology evidence="1">Multi-pass membrane protein</topology>
    </subcellularLocation>
</comment>
<gene>
    <name evidence="11" type="ORF">Ga0061065_11630</name>
</gene>
<keyword evidence="3 8" id="KW-1133">Transmembrane helix</keyword>
<evidence type="ECO:0000256" key="4">
    <source>
        <dbReference type="ARBA" id="ARBA00023136"/>
    </source>
</evidence>
<dbReference type="CDD" id="cd06225">
    <property type="entry name" value="HAMP"/>
    <property type="match status" value="1"/>
</dbReference>
<dbReference type="PROSITE" id="PS50885">
    <property type="entry name" value="HAMP"/>
    <property type="match status" value="1"/>
</dbReference>
<accession>A0A0K6IT37</accession>
<evidence type="ECO:0000256" key="2">
    <source>
        <dbReference type="ARBA" id="ARBA00022692"/>
    </source>
</evidence>
<dbReference type="SMART" id="SM00283">
    <property type="entry name" value="MA"/>
    <property type="match status" value="1"/>
</dbReference>
<dbReference type="GO" id="GO:0007165">
    <property type="term" value="P:signal transduction"/>
    <property type="evidence" value="ECO:0007669"/>
    <property type="project" value="UniProtKB-KW"/>
</dbReference>
<keyword evidence="4 8" id="KW-0472">Membrane</keyword>
<feature type="domain" description="Methyl-accepting transducer" evidence="9">
    <location>
        <begin position="265"/>
        <end position="501"/>
    </location>
</feature>
<dbReference type="GO" id="GO:0004888">
    <property type="term" value="F:transmembrane signaling receptor activity"/>
    <property type="evidence" value="ECO:0007669"/>
    <property type="project" value="InterPro"/>
</dbReference>
<dbReference type="PRINTS" id="PR00260">
    <property type="entry name" value="CHEMTRNSDUCR"/>
</dbReference>
<evidence type="ECO:0000256" key="1">
    <source>
        <dbReference type="ARBA" id="ARBA00004141"/>
    </source>
</evidence>
<evidence type="ECO:0000259" key="9">
    <source>
        <dbReference type="PROSITE" id="PS50111"/>
    </source>
</evidence>
<dbReference type="PROSITE" id="PS50111">
    <property type="entry name" value="CHEMOTAXIS_TRANSDUC_2"/>
    <property type="match status" value="1"/>
</dbReference>
<sequence>MRLNSIRVKVTAPIALLALILIAVFLSSIYLLDMQNTQMKKQSESYFKASNSVLNGDRDIYQALVGRNAIINNQGNYADNLDDFESNAKQVQDRFNTYRAALSDERELLSKFSNFDSLFNKWLSQERQLINLVQSGQDTASALAAADTSFSAIRGILDQAGEAVVARAEEEQAQTTREIIWLEKIQMAVIISALVIAAVAGYVIPKRVNQRVAHLAGRIKEIAEGDGDLTQRINSTAKDELGDLAHEFDGFVERLRGIISSIRQQSQSLGGMTSDLGHASERTSGVTMNLVNASNSIVSAAHEMSMSSQQMAGVAHETASEAQTSSQLTTQGIAAVNSSQAAIDSLVSDINDALSRATELERSSEAIASVLEVIRNIAEQTNLLALNAAIEAARAGEQGRGFAVVADEVRTLATRTQDSTNEIETMIDQLKVNVQASSHAIQNSRNNADTTVSNFDEVIRIFGSLQESFGKVQEMAAQTAQATQEQSTVSDEINENLSSMKHQTDEVQSVSELVQAQSRQISDLFEELDRQVGSFKV</sequence>
<protein>
    <submittedName>
        <fullName evidence="11">Methyl-accepting chemotaxis protein</fullName>
    </submittedName>
</protein>